<keyword evidence="5" id="KW-1185">Reference proteome</keyword>
<dbReference type="RefSeq" id="WP_128889482.1">
    <property type="nucleotide sequence ID" value="NZ_BMCX01000001.1"/>
</dbReference>
<reference evidence="4 5" key="1">
    <citation type="submission" date="2019-01" db="EMBL/GenBank/DDBJ databases">
        <authorList>
            <person name="Ruckert C."/>
            <person name="Busche T."/>
            <person name="Kalinowski J."/>
        </authorList>
    </citation>
    <scope>NUCLEOTIDE SEQUENCE [LARGE SCALE GENOMIC DNA]</scope>
    <source>
        <strain evidence="4 5">136/3</strain>
    </source>
</reference>
<proteinExistence type="inferred from homology"/>
<dbReference type="SUPFAM" id="SSF53720">
    <property type="entry name" value="ALDH-like"/>
    <property type="match status" value="1"/>
</dbReference>
<dbReference type="PROSITE" id="PS00687">
    <property type="entry name" value="ALDEHYDE_DEHYDR_GLU"/>
    <property type="match status" value="1"/>
</dbReference>
<dbReference type="OrthoDB" id="6882680at2"/>
<dbReference type="GO" id="GO:0009450">
    <property type="term" value="P:gamma-aminobutyric acid catabolic process"/>
    <property type="evidence" value="ECO:0007669"/>
    <property type="project" value="TreeGrafter"/>
</dbReference>
<dbReference type="Gene3D" id="3.40.309.10">
    <property type="entry name" value="Aldehyde Dehydrogenase, Chain A, domain 2"/>
    <property type="match status" value="1"/>
</dbReference>
<evidence type="ECO:0000256" key="1">
    <source>
        <dbReference type="ARBA" id="ARBA00009986"/>
    </source>
</evidence>
<dbReference type="GO" id="GO:0004777">
    <property type="term" value="F:succinate-semialdehyde dehydrogenase (NAD+) activity"/>
    <property type="evidence" value="ECO:0007669"/>
    <property type="project" value="TreeGrafter"/>
</dbReference>
<dbReference type="PANTHER" id="PTHR43353">
    <property type="entry name" value="SUCCINATE-SEMIALDEHYDE DEHYDROGENASE, MITOCHONDRIAL"/>
    <property type="match status" value="1"/>
</dbReference>
<dbReference type="InterPro" id="IPR016161">
    <property type="entry name" value="Ald_DH/histidinol_DH"/>
</dbReference>
<organism evidence="4 5">
    <name type="scientific">Corynebacterium pelargi</name>
    <dbReference type="NCBI Taxonomy" id="1471400"/>
    <lineage>
        <taxon>Bacteria</taxon>
        <taxon>Bacillati</taxon>
        <taxon>Actinomycetota</taxon>
        <taxon>Actinomycetes</taxon>
        <taxon>Mycobacteriales</taxon>
        <taxon>Corynebacteriaceae</taxon>
        <taxon>Corynebacterium</taxon>
    </lineage>
</organism>
<evidence type="ECO:0000313" key="4">
    <source>
        <dbReference type="EMBL" id="QAU51976.1"/>
    </source>
</evidence>
<dbReference type="KEGG" id="cpeg:CPELA_03485"/>
<dbReference type="EMBL" id="CP035299">
    <property type="protein sequence ID" value="QAU51976.1"/>
    <property type="molecule type" value="Genomic_DNA"/>
</dbReference>
<dbReference type="Pfam" id="PF00171">
    <property type="entry name" value="Aldedh"/>
    <property type="match status" value="1"/>
</dbReference>
<evidence type="ECO:0000256" key="2">
    <source>
        <dbReference type="ARBA" id="ARBA00023002"/>
    </source>
</evidence>
<dbReference type="PANTHER" id="PTHR43353:SF5">
    <property type="entry name" value="SUCCINATE-SEMIALDEHYDE DEHYDROGENASE, MITOCHONDRIAL"/>
    <property type="match status" value="1"/>
</dbReference>
<comment type="similarity">
    <text evidence="1 3">Belongs to the aldehyde dehydrogenase family.</text>
</comment>
<dbReference type="InterPro" id="IPR015590">
    <property type="entry name" value="Aldehyde_DH_dom"/>
</dbReference>
<dbReference type="EC" id="1.2.1.79" evidence="4"/>
<dbReference type="InterPro" id="IPR016162">
    <property type="entry name" value="Ald_DH_N"/>
</dbReference>
<gene>
    <name evidence="4" type="primary">gabD3</name>
    <name evidence="4" type="ORF">CPELA_03485</name>
</gene>
<evidence type="ECO:0000256" key="3">
    <source>
        <dbReference type="RuleBase" id="RU003345"/>
    </source>
</evidence>
<evidence type="ECO:0000313" key="5">
    <source>
        <dbReference type="Proteomes" id="UP000288929"/>
    </source>
</evidence>
<dbReference type="FunFam" id="3.40.605.10:FF:000007">
    <property type="entry name" value="NAD/NADP-dependent betaine aldehyde dehydrogenase"/>
    <property type="match status" value="1"/>
</dbReference>
<protein>
    <submittedName>
        <fullName evidence="4">Succinate-semialdehyde dehydrogenase [NADP(+)]</fullName>
        <ecNumber evidence="4">1.2.1.79</ecNumber>
    </submittedName>
</protein>
<dbReference type="GO" id="GO:0036243">
    <property type="term" value="F:succinate-semialdehyde dehydrogenase (NADP+) activity"/>
    <property type="evidence" value="ECO:0007669"/>
    <property type="project" value="UniProtKB-EC"/>
</dbReference>
<accession>A0A410W7N9</accession>
<keyword evidence="2 3" id="KW-0560">Oxidoreductase</keyword>
<dbReference type="AlphaFoldDB" id="A0A410W7N9"/>
<dbReference type="InterPro" id="IPR029510">
    <property type="entry name" value="Ald_DH_CS_GLU"/>
</dbReference>
<dbReference type="Proteomes" id="UP000288929">
    <property type="component" value="Chromosome"/>
</dbReference>
<name>A0A410W7N9_9CORY</name>
<dbReference type="CDD" id="cd07103">
    <property type="entry name" value="ALDH_F5_SSADH_GabD"/>
    <property type="match status" value="1"/>
</dbReference>
<dbReference type="FunFam" id="3.40.309.10:FF:000004">
    <property type="entry name" value="Succinate-semialdehyde dehydrogenase I"/>
    <property type="match status" value="1"/>
</dbReference>
<sequence>MTNTVHRVGAQEQRKTPLCSDYLDPERHLALTHSVPAELFINGAWMPATNGGTYEVENPATGEVIATLANASAEDAQKAVDAAAQAQRSWAATPATQRAELLHRIFALVQRDAGDIAALMTLEMGKPYDQALGEVTYGAEFLRWFADHARNIGGRYTDAPEGHLRMIIRRRPIGPAYLVTPWNFPLAMATRKLAPALAAGCTTILKPSELTPLTSHKLVALCQEAGVPAGVVNLLSSTDAPAVSDVVLNDSRMRKISFTGSTAVGRHLIKQAANNVLRTSMELGGNAPCVVLADADLDLAVQGALDAKMRNMGQACTAANRFIVHESIADEFAQRLAERMGHMQCGFGLEPNVDVGPVIDARALDRIAALVEDAQAQGATVLCGGKRIEGPGNFYAPTVLANVPADAAVLREEIFGPIAPVISFSSLEEAVELANNTEYGLASYIFSQDIELALDLAENIEAGLAGINTGLISNAAAPFGGLKQSGTGREGGVEGLDDYTDTQYLALPRGRRFQP</sequence>
<dbReference type="InterPro" id="IPR050740">
    <property type="entry name" value="Aldehyde_DH_Superfamily"/>
</dbReference>
<dbReference type="InterPro" id="IPR016163">
    <property type="entry name" value="Ald_DH_C"/>
</dbReference>
<dbReference type="Gene3D" id="3.40.605.10">
    <property type="entry name" value="Aldehyde Dehydrogenase, Chain A, domain 1"/>
    <property type="match status" value="1"/>
</dbReference>